<evidence type="ECO:0000256" key="1">
    <source>
        <dbReference type="ARBA" id="ARBA00013064"/>
    </source>
</evidence>
<evidence type="ECO:0000259" key="2">
    <source>
        <dbReference type="SMART" id="SM00226"/>
    </source>
</evidence>
<dbReference type="Proteomes" id="UP000286095">
    <property type="component" value="Unassembled WGS sequence"/>
</dbReference>
<feature type="domain" description="Phosphotyrosine protein phosphatase I" evidence="2">
    <location>
        <begin position="2"/>
        <end position="148"/>
    </location>
</feature>
<evidence type="ECO:0000313" key="4">
    <source>
        <dbReference type="Proteomes" id="UP000286095"/>
    </source>
</evidence>
<dbReference type="SMART" id="SM00226">
    <property type="entry name" value="LMWPc"/>
    <property type="match status" value="1"/>
</dbReference>
<evidence type="ECO:0000313" key="3">
    <source>
        <dbReference type="EMBL" id="RQD88287.1"/>
    </source>
</evidence>
<reference evidence="3 4" key="1">
    <citation type="submission" date="2018-08" db="EMBL/GenBank/DDBJ databases">
        <title>Survival mechanisms of Campylobacter hepaticus identified by genomic analysis and comparative transcriptomic analysis of in vivo and in vitro derived bacteria.</title>
        <authorList>
            <person name="Van T.T.H."/>
            <person name="Moore R.J."/>
        </authorList>
    </citation>
    <scope>NUCLEOTIDE SEQUENCE [LARGE SCALE GENOMIC DNA]</scope>
    <source>
        <strain evidence="3 4">54L</strain>
    </source>
</reference>
<proteinExistence type="predicted"/>
<dbReference type="AlphaFoldDB" id="A0A424Z255"/>
<dbReference type="PANTHER" id="PTHR11717:SF7">
    <property type="entry name" value="LOW MOLECULAR WEIGHT PHOSPHOTYROSINE PROTEIN PHOSPHATASE"/>
    <property type="match status" value="1"/>
</dbReference>
<name>A0A424Z255_9BACT</name>
<sequence length="151" mass="17581">MKKICFICLGNICRSPMAEFIMKDLLQKAKLEKDFFITSAGTSKQHQGECMHHKTQNKLIKANIPHQAFKSKPLTQKLCDESDFLITMDQANFKYVQKNFINTQNKILKITDFTPELGYDEVPDPWYSGNFDETYRILSLACKNLLNFFQK</sequence>
<dbReference type="InterPro" id="IPR050438">
    <property type="entry name" value="LMW_PTPase"/>
</dbReference>
<dbReference type="GO" id="GO:0004725">
    <property type="term" value="F:protein tyrosine phosphatase activity"/>
    <property type="evidence" value="ECO:0007669"/>
    <property type="project" value="UniProtKB-EC"/>
</dbReference>
<dbReference type="PANTHER" id="PTHR11717">
    <property type="entry name" value="LOW MOLECULAR WEIGHT PROTEIN TYROSINE PHOSPHATASE"/>
    <property type="match status" value="1"/>
</dbReference>
<dbReference type="EC" id="3.1.3.48" evidence="1"/>
<dbReference type="Pfam" id="PF01451">
    <property type="entry name" value="LMWPc"/>
    <property type="match status" value="1"/>
</dbReference>
<dbReference type="CDD" id="cd16343">
    <property type="entry name" value="LMWPTP"/>
    <property type="match status" value="1"/>
</dbReference>
<dbReference type="InterPro" id="IPR036196">
    <property type="entry name" value="Ptyr_pPase_sf"/>
</dbReference>
<dbReference type="InterPro" id="IPR023485">
    <property type="entry name" value="Ptyr_pPase"/>
</dbReference>
<gene>
    <name evidence="3" type="ORF">DZD40_01610</name>
</gene>
<accession>A0A424Z255</accession>
<comment type="caution">
    <text evidence="3">The sequence shown here is derived from an EMBL/GenBank/DDBJ whole genome shotgun (WGS) entry which is preliminary data.</text>
</comment>
<dbReference type="SUPFAM" id="SSF52788">
    <property type="entry name" value="Phosphotyrosine protein phosphatases I"/>
    <property type="match status" value="1"/>
</dbReference>
<dbReference type="STRING" id="1813019.A2J15_00325"/>
<protein>
    <recommendedName>
        <fullName evidence="1">protein-tyrosine-phosphatase</fullName>
        <ecNumber evidence="1">3.1.3.48</ecNumber>
    </recommendedName>
</protein>
<dbReference type="EMBL" id="QURW01000003">
    <property type="protein sequence ID" value="RQD88287.1"/>
    <property type="molecule type" value="Genomic_DNA"/>
</dbReference>
<dbReference type="Gene3D" id="3.40.50.2300">
    <property type="match status" value="1"/>
</dbReference>
<dbReference type="RefSeq" id="WP_124133959.1">
    <property type="nucleotide sequence ID" value="NZ_QURW01000003.1"/>
</dbReference>
<organism evidence="3 4">
    <name type="scientific">Campylobacter hepaticus</name>
    <dbReference type="NCBI Taxonomy" id="1813019"/>
    <lineage>
        <taxon>Bacteria</taxon>
        <taxon>Pseudomonadati</taxon>
        <taxon>Campylobacterota</taxon>
        <taxon>Epsilonproteobacteria</taxon>
        <taxon>Campylobacterales</taxon>
        <taxon>Campylobacteraceae</taxon>
        <taxon>Campylobacter</taxon>
    </lineage>
</organism>